<feature type="compositionally biased region" description="Polar residues" evidence="6">
    <location>
        <begin position="311"/>
        <end position="321"/>
    </location>
</feature>
<dbReference type="PROSITE" id="PS01358">
    <property type="entry name" value="ZF_RANBP2_1"/>
    <property type="match status" value="1"/>
</dbReference>
<feature type="compositionally biased region" description="Acidic residues" evidence="6">
    <location>
        <begin position="179"/>
        <end position="188"/>
    </location>
</feature>
<protein>
    <recommendedName>
        <fullName evidence="7">RanBP2-type domain-containing protein</fullName>
    </recommendedName>
</protein>
<evidence type="ECO:0000259" key="7">
    <source>
        <dbReference type="PROSITE" id="PS50199"/>
    </source>
</evidence>
<evidence type="ECO:0000313" key="8">
    <source>
        <dbReference type="EMBL" id="KAB0343144.1"/>
    </source>
</evidence>
<keyword evidence="9" id="KW-1185">Reference proteome</keyword>
<dbReference type="SUPFAM" id="SSF90209">
    <property type="entry name" value="Ran binding protein zinc finger-like"/>
    <property type="match status" value="1"/>
</dbReference>
<dbReference type="Gene3D" id="4.10.1060.10">
    <property type="entry name" value="Zinc finger, RanBP2-type"/>
    <property type="match status" value="1"/>
</dbReference>
<dbReference type="InterPro" id="IPR036443">
    <property type="entry name" value="Znf_RanBP2_sf"/>
</dbReference>
<dbReference type="InterPro" id="IPR001876">
    <property type="entry name" value="Znf_RanBP2"/>
</dbReference>
<evidence type="ECO:0000256" key="3">
    <source>
        <dbReference type="ARBA" id="ARBA00022771"/>
    </source>
</evidence>
<feature type="region of interest" description="Disordered" evidence="6">
    <location>
        <begin position="293"/>
        <end position="321"/>
    </location>
</feature>
<evidence type="ECO:0000256" key="6">
    <source>
        <dbReference type="SAM" id="MobiDB-lite"/>
    </source>
</evidence>
<keyword evidence="3 5" id="KW-0863">Zinc-finger</keyword>
<name>A0A5N3V1Y5_MUNMU</name>
<evidence type="ECO:0000313" key="9">
    <source>
        <dbReference type="Proteomes" id="UP000326458"/>
    </source>
</evidence>
<feature type="domain" description="RanBP2-type" evidence="7">
    <location>
        <begin position="359"/>
        <end position="383"/>
    </location>
</feature>
<accession>A0A5N3V1Y5</accession>
<dbReference type="GO" id="GO:0008270">
    <property type="term" value="F:zinc ion binding"/>
    <property type="evidence" value="ECO:0007669"/>
    <property type="project" value="UniProtKB-KW"/>
</dbReference>
<dbReference type="InterPro" id="IPR028193">
    <property type="entry name" value="TEX13A-D_N"/>
</dbReference>
<feature type="compositionally biased region" description="Low complexity" evidence="6">
    <location>
        <begin position="189"/>
        <end position="200"/>
    </location>
</feature>
<feature type="region of interest" description="Disordered" evidence="6">
    <location>
        <begin position="166"/>
        <end position="215"/>
    </location>
</feature>
<evidence type="ECO:0000256" key="2">
    <source>
        <dbReference type="ARBA" id="ARBA00022723"/>
    </source>
</evidence>
<comment type="similarity">
    <text evidence="1">Belongs to the TEX13 family.</text>
</comment>
<evidence type="ECO:0000256" key="4">
    <source>
        <dbReference type="ARBA" id="ARBA00022833"/>
    </source>
</evidence>
<reference evidence="8 9" key="1">
    <citation type="submission" date="2019-06" db="EMBL/GenBank/DDBJ databases">
        <title>Discovery of a novel chromosome fission-fusion reversal in muntjac.</title>
        <authorList>
            <person name="Mudd A.B."/>
            <person name="Bredeson J.V."/>
            <person name="Baum R."/>
            <person name="Hockemeyer D."/>
            <person name="Rokhsar D.S."/>
        </authorList>
    </citation>
    <scope>NUCLEOTIDE SEQUENCE [LARGE SCALE GENOMIC DNA]</scope>
    <source>
        <strain evidence="8">UTSW_UCB_Mm</strain>
        <tissue evidence="8">Fibroblast cell line</tissue>
    </source>
</reference>
<dbReference type="AlphaFoldDB" id="A0A5N3V1Y5"/>
<dbReference type="GO" id="GO:0003729">
    <property type="term" value="F:mRNA binding"/>
    <property type="evidence" value="ECO:0007669"/>
    <property type="project" value="TreeGrafter"/>
</dbReference>
<dbReference type="PANTHER" id="PTHR23111">
    <property type="entry name" value="ZINC FINGER PROTEIN"/>
    <property type="match status" value="1"/>
</dbReference>
<proteinExistence type="inferred from homology"/>
<evidence type="ECO:0000256" key="1">
    <source>
        <dbReference type="ARBA" id="ARBA00008287"/>
    </source>
</evidence>
<evidence type="ECO:0000256" key="5">
    <source>
        <dbReference type="PROSITE-ProRule" id="PRU00322"/>
    </source>
</evidence>
<keyword evidence="4" id="KW-0862">Zinc</keyword>
<dbReference type="Pfam" id="PF15186">
    <property type="entry name" value="TEX13"/>
    <property type="match status" value="1"/>
</dbReference>
<dbReference type="EMBL" id="VCEA01000003">
    <property type="protein sequence ID" value="KAB0343144.1"/>
    <property type="molecule type" value="Genomic_DNA"/>
</dbReference>
<comment type="caution">
    <text evidence="8">The sequence shown here is derived from an EMBL/GenBank/DDBJ whole genome shotgun (WGS) entry which is preliminary data.</text>
</comment>
<organism evidence="8 9">
    <name type="scientific">Muntiacus muntjak</name>
    <name type="common">Barking deer</name>
    <name type="synonym">Indian muntjac</name>
    <dbReference type="NCBI Taxonomy" id="9888"/>
    <lineage>
        <taxon>Eukaryota</taxon>
        <taxon>Metazoa</taxon>
        <taxon>Chordata</taxon>
        <taxon>Craniata</taxon>
        <taxon>Vertebrata</taxon>
        <taxon>Euteleostomi</taxon>
        <taxon>Mammalia</taxon>
        <taxon>Eutheria</taxon>
        <taxon>Laurasiatheria</taxon>
        <taxon>Artiodactyla</taxon>
        <taxon>Ruminantia</taxon>
        <taxon>Pecora</taxon>
        <taxon>Cervidae</taxon>
        <taxon>Muntiacinae</taxon>
        <taxon>Muntiacus</taxon>
    </lineage>
</organism>
<sequence>MALKSEDLGSGFRHGKVMAFINERMSRHVKGPEFYLENLSLSWEKVEDKLRAILEDRLVPSQAKEACAWSSLALGVRFAHKQSQLHRHRVQWLHDFAGLHRSASQALASDLKLLAAQYEVERKEAAFRLQLIQASLVEVQKERDFLKWKLFKAELRSAQAPVAEGPSLVTASGAGTEVTSEEEEEEEAGATATTAAASEATGGGRQEDAEGAEAAEGAEDLSIDLMQLLRIVDQKNYTSGGQSEVDFRSVETAMYSLSGMLKPEATVSSEPLPVQLPASFTYSYSCPSAPFPDAPTPSPSTSLPQAPFTAGASSQTSPHWGSSDFSLWSDGGIQGVDPQEGDRSDSDPLQQIRLPILSRPGNWDCPWCKSVNFSLRGSCFHCGKCI</sequence>
<keyword evidence="2" id="KW-0479">Metal-binding</keyword>
<gene>
    <name evidence="8" type="ORF">FD754_020070</name>
</gene>
<dbReference type="PROSITE" id="PS50199">
    <property type="entry name" value="ZF_RANBP2_2"/>
    <property type="match status" value="1"/>
</dbReference>
<dbReference type="PANTHER" id="PTHR23111:SF64">
    <property type="entry name" value="TESTIS-EXPRESSED PROTEIN 13A"/>
    <property type="match status" value="1"/>
</dbReference>
<dbReference type="Proteomes" id="UP000326458">
    <property type="component" value="Unassembled WGS sequence"/>
</dbReference>